<accession>C2G3I5</accession>
<dbReference type="Proteomes" id="UP000006241">
    <property type="component" value="Unassembled WGS sequence"/>
</dbReference>
<proteinExistence type="predicted"/>
<evidence type="ECO:0000256" key="1">
    <source>
        <dbReference type="SAM" id="MobiDB-lite"/>
    </source>
</evidence>
<organism evidence="2 3">
    <name type="scientific">Sphingobacterium spiritivorum ATCC 33300</name>
    <dbReference type="NCBI Taxonomy" id="525372"/>
    <lineage>
        <taxon>Bacteria</taxon>
        <taxon>Pseudomonadati</taxon>
        <taxon>Bacteroidota</taxon>
        <taxon>Sphingobacteriia</taxon>
        <taxon>Sphingobacteriales</taxon>
        <taxon>Sphingobacteriaceae</taxon>
        <taxon>Sphingobacterium</taxon>
    </lineage>
</organism>
<feature type="region of interest" description="Disordered" evidence="1">
    <location>
        <begin position="1"/>
        <end position="33"/>
    </location>
</feature>
<dbReference type="HOGENOM" id="CLU_297697_0_0_10"/>
<sequence>MKKKISKAIAETDNGSASTQAIPQSRPRSGSSFTQVDDFLSVIRGLGIPTADGDVLEGQTDSSNAAKIVYNTTLHKLRVYNPANNQWRDAVEADLSDYYTKEQLDNMLTAAKNRSNHTGKQAISTIEDLQTFLDSKIPLSQKAVSNGVATLDVNAKLPMSQVPEALIGSVNYKGNWNPASNTPALSAIPESDTKGHYYISSVTGTFNGIEYNNGDWIISNGSVWGKVDNTNKVVSINGKQGAVILDASDVGATPKDSETLQSVVERGATTTRDITLKNPYNNNRMYMGLFGGGAHIFSGENTDLRLGSNDLERVKIKANGFVGIGTDPVYPLDVNGVIAATGGNSTEWNAKAKADGSNATGVWGLQSKGLSNVINPERDYNWIGADVENNITKLLAYHSNGYGYYATPTAVKEFLGIPQGGETFASVAARGNSYRGPITIGYQGVNSNTTKLNIQNSLGKTWSLSSGTNNYDENSFGIYNNPDGDATNLKLAITASGNVGIGEASPQHKLEVNGTVRSKNYSWHVSTTTPVGVVTNESSIRNLPDGADFGYGISTNVVGGLDIMANQEGQPIRFWSGGKNSEPLKTAEMRGRLTTFFGNTTAENIAVNSTGEKWLSYYTNNTPRFLVGTDGGVNGDSDFRIYAYKDDGSYNGNPLRISRANGEMWMGNSVNVNGIINTGSGNSNQWNDIYNNGFRKYGAAGGDVANLIGSGGKLFDATGVPSGYNYGTFLNFGLDDYKTMFAGGQNANGDLYTRTDGYGGIGNWHKIYTSKDFSVNDISNWNQAYNSRVDITSNQTITGLKTFFSGIKTKDPSTATLASIVAENSSGTGYTTMASSGISFRRGNNYFYISPSTNGSDLLINTPTGTTSQSVRRVTIHSGAIDTTDRTVKISGRAYYDGDYSGILQSSDLVPKKYVDDKMQVLTLRANISAGSAFIDGGIVESGFRYMVQGACLYEVSGVAPEATYAPEYLSLNNLAVQVPSLTGGNISIRYETTSADNGKVIEVTILKIKQ</sequence>
<protein>
    <submittedName>
        <fullName evidence="2">Uncharacterized protein</fullName>
    </submittedName>
</protein>
<evidence type="ECO:0000313" key="3">
    <source>
        <dbReference type="Proteomes" id="UP000006241"/>
    </source>
</evidence>
<dbReference type="EMBL" id="ACHB01000092">
    <property type="protein sequence ID" value="EEI90190.1"/>
    <property type="molecule type" value="Genomic_DNA"/>
</dbReference>
<comment type="caution">
    <text evidence="2">The sequence shown here is derived from an EMBL/GenBank/DDBJ whole genome shotgun (WGS) entry which is preliminary data.</text>
</comment>
<reference evidence="2 3" key="1">
    <citation type="submission" date="2009-01" db="EMBL/GenBank/DDBJ databases">
        <authorList>
            <person name="Qin X."/>
            <person name="Bachman B."/>
            <person name="Battles P."/>
            <person name="Bell A."/>
            <person name="Bess C."/>
            <person name="Bickham C."/>
            <person name="Chaboub L."/>
            <person name="Chen D."/>
            <person name="Coyle M."/>
            <person name="Deiros D.R."/>
            <person name="Dinh H."/>
            <person name="Forbes L."/>
            <person name="Fowler G."/>
            <person name="Francisco L."/>
            <person name="Fu Q."/>
            <person name="Gubbala S."/>
            <person name="Hale W."/>
            <person name="Han Y."/>
            <person name="Hemphill L."/>
            <person name="Highlander S.K."/>
            <person name="Hirani K."/>
            <person name="Hogues M."/>
            <person name="Jackson L."/>
            <person name="Jakkamsetti A."/>
            <person name="Javaid M."/>
            <person name="Jiang H."/>
            <person name="Korchina V."/>
            <person name="Kovar C."/>
            <person name="Lara F."/>
            <person name="Lee S."/>
            <person name="Mata R."/>
            <person name="Mathew T."/>
            <person name="Moen C."/>
            <person name="Morales K."/>
            <person name="Munidasa M."/>
            <person name="Nazareth L."/>
            <person name="Ngo R."/>
            <person name="Nguyen L."/>
            <person name="Okwuonu G."/>
            <person name="Ongeri F."/>
            <person name="Patil S."/>
            <person name="Petrosino J."/>
            <person name="Pham C."/>
            <person name="Pham P."/>
            <person name="Pu L.-L."/>
            <person name="Puazo M."/>
            <person name="Raj R."/>
            <person name="Reid J."/>
            <person name="Rouhana J."/>
            <person name="Saada N."/>
            <person name="Shang Y."/>
            <person name="Simmons D."/>
            <person name="Thornton R."/>
            <person name="Warren J."/>
            <person name="Weissenberger G."/>
            <person name="Zhang J."/>
            <person name="Zhang L."/>
            <person name="Zhou C."/>
            <person name="Zhu D."/>
            <person name="Muzny D."/>
            <person name="Worley K."/>
            <person name="Gibbs R."/>
        </authorList>
    </citation>
    <scope>NUCLEOTIDE SEQUENCE [LARGE SCALE GENOMIC DNA]</scope>
    <source>
        <strain evidence="2 3">ATCC 33300</strain>
    </source>
</reference>
<feature type="compositionally biased region" description="Polar residues" evidence="1">
    <location>
        <begin position="13"/>
        <end position="33"/>
    </location>
</feature>
<dbReference type="RefSeq" id="WP_003003532.1">
    <property type="nucleotide sequence ID" value="NZ_GG668630.1"/>
</dbReference>
<gene>
    <name evidence="2" type="ORF">HMPREF0765_4141</name>
</gene>
<evidence type="ECO:0000313" key="2">
    <source>
        <dbReference type="EMBL" id="EEI90190.1"/>
    </source>
</evidence>
<name>C2G3I5_SPHSI</name>
<dbReference type="AlphaFoldDB" id="C2G3I5"/>